<feature type="domain" description="Ketosynthase family 3 (KS3)" evidence="3">
    <location>
        <begin position="4"/>
        <end position="246"/>
    </location>
</feature>
<dbReference type="Pfam" id="PF00109">
    <property type="entry name" value="ketoacyl-synt"/>
    <property type="match status" value="1"/>
</dbReference>
<dbReference type="AlphaFoldDB" id="A0A9W9IEM3"/>
<dbReference type="EMBL" id="JAPQKN010000001">
    <property type="protein sequence ID" value="KAJ5174196.1"/>
    <property type="molecule type" value="Genomic_DNA"/>
</dbReference>
<name>A0A9W9IEM3_9EURO</name>
<dbReference type="SUPFAM" id="SSF53901">
    <property type="entry name" value="Thiolase-like"/>
    <property type="match status" value="1"/>
</dbReference>
<reference evidence="4" key="2">
    <citation type="journal article" date="2023" name="IMA Fungus">
        <title>Comparative genomic study of the Penicillium genus elucidates a diverse pangenome and 15 lateral gene transfer events.</title>
        <authorList>
            <person name="Petersen C."/>
            <person name="Sorensen T."/>
            <person name="Nielsen M.R."/>
            <person name="Sondergaard T.E."/>
            <person name="Sorensen J.L."/>
            <person name="Fitzpatrick D.A."/>
            <person name="Frisvad J.C."/>
            <person name="Nielsen K.L."/>
        </authorList>
    </citation>
    <scope>NUCLEOTIDE SEQUENCE</scope>
    <source>
        <strain evidence="4">IBT 26290</strain>
    </source>
</reference>
<dbReference type="GO" id="GO:0016787">
    <property type="term" value="F:hydrolase activity"/>
    <property type="evidence" value="ECO:0007669"/>
    <property type="project" value="UniProtKB-KW"/>
</dbReference>
<dbReference type="Proteomes" id="UP001149163">
    <property type="component" value="Unassembled WGS sequence"/>
</dbReference>
<dbReference type="GO" id="GO:0044550">
    <property type="term" value="P:secondary metabolite biosynthetic process"/>
    <property type="evidence" value="ECO:0007669"/>
    <property type="project" value="TreeGrafter"/>
</dbReference>
<evidence type="ECO:0000256" key="1">
    <source>
        <dbReference type="ARBA" id="ARBA00022450"/>
    </source>
</evidence>
<evidence type="ECO:0000259" key="3">
    <source>
        <dbReference type="PROSITE" id="PS52004"/>
    </source>
</evidence>
<keyword evidence="2" id="KW-0597">Phosphoprotein</keyword>
<sequence length="246" mass="26485">MAAHVRLPSLSPSLTWFHGTNPSKLWEFLERGGVAANAPPASRWSLQGHYDRSGKPHTVRTPGAMFVEDIDPADFDPGFFNISTADAIAIDPQQRQLLEVVYEAMENTVLSLESLNRAPDGCFVGSYAVDYQDMQMRDPEDRVDGMTIGVGRAILSNRISHFLNLSGASMTIDTACSGSLVSVDVACRCLQTGQVEGAIVAGANLYLSPDQSRDMGAMRTASSASGRCHTFDAKADGYCKGEANCK</sequence>
<keyword evidence="4" id="KW-0378">Hydrolase</keyword>
<evidence type="ECO:0000313" key="5">
    <source>
        <dbReference type="Proteomes" id="UP001149163"/>
    </source>
</evidence>
<dbReference type="InterPro" id="IPR016039">
    <property type="entry name" value="Thiolase-like"/>
</dbReference>
<dbReference type="InterPro" id="IPR020841">
    <property type="entry name" value="PKS_Beta-ketoAc_synthase_dom"/>
</dbReference>
<proteinExistence type="predicted"/>
<accession>A0A9W9IEM3</accession>
<dbReference type="InterPro" id="IPR050091">
    <property type="entry name" value="PKS_NRPS_Biosynth_Enz"/>
</dbReference>
<dbReference type="RefSeq" id="XP_056545804.1">
    <property type="nucleotide sequence ID" value="XM_056682198.1"/>
</dbReference>
<dbReference type="GO" id="GO:0006633">
    <property type="term" value="P:fatty acid biosynthetic process"/>
    <property type="evidence" value="ECO:0007669"/>
    <property type="project" value="TreeGrafter"/>
</dbReference>
<dbReference type="PROSITE" id="PS52004">
    <property type="entry name" value="KS3_2"/>
    <property type="match status" value="1"/>
</dbReference>
<keyword evidence="4" id="KW-0808">Transferase</keyword>
<reference evidence="4" key="1">
    <citation type="submission" date="2022-11" db="EMBL/GenBank/DDBJ databases">
        <authorList>
            <person name="Petersen C."/>
        </authorList>
    </citation>
    <scope>NUCLEOTIDE SEQUENCE</scope>
    <source>
        <strain evidence="4">IBT 26290</strain>
    </source>
</reference>
<comment type="caution">
    <text evidence="4">The sequence shown here is derived from an EMBL/GenBank/DDBJ whole genome shotgun (WGS) entry which is preliminary data.</text>
</comment>
<dbReference type="PANTHER" id="PTHR43775:SF18">
    <property type="entry name" value="ENZYME, PUTATIVE (JCVI)-RELATED"/>
    <property type="match status" value="1"/>
</dbReference>
<dbReference type="GO" id="GO:0004312">
    <property type="term" value="F:fatty acid synthase activity"/>
    <property type="evidence" value="ECO:0007669"/>
    <property type="project" value="TreeGrafter"/>
</dbReference>
<protein>
    <submittedName>
        <fullName evidence="4">Acyl transferase/acyl hydrolase/lysophospholipase</fullName>
    </submittedName>
</protein>
<keyword evidence="5" id="KW-1185">Reference proteome</keyword>
<dbReference type="GeneID" id="81421374"/>
<evidence type="ECO:0000256" key="2">
    <source>
        <dbReference type="ARBA" id="ARBA00022553"/>
    </source>
</evidence>
<gene>
    <name evidence="4" type="ORF">N7482_000073</name>
</gene>
<dbReference type="OrthoDB" id="329835at2759"/>
<keyword evidence="1" id="KW-0596">Phosphopantetheine</keyword>
<organism evidence="4 5">
    <name type="scientific">Penicillium canariense</name>
    <dbReference type="NCBI Taxonomy" id="189055"/>
    <lineage>
        <taxon>Eukaryota</taxon>
        <taxon>Fungi</taxon>
        <taxon>Dikarya</taxon>
        <taxon>Ascomycota</taxon>
        <taxon>Pezizomycotina</taxon>
        <taxon>Eurotiomycetes</taxon>
        <taxon>Eurotiomycetidae</taxon>
        <taxon>Eurotiales</taxon>
        <taxon>Aspergillaceae</taxon>
        <taxon>Penicillium</taxon>
    </lineage>
</organism>
<dbReference type="InterPro" id="IPR014030">
    <property type="entry name" value="Ketoacyl_synth_N"/>
</dbReference>
<evidence type="ECO:0000313" key="4">
    <source>
        <dbReference type="EMBL" id="KAJ5174196.1"/>
    </source>
</evidence>
<dbReference type="CDD" id="cd00833">
    <property type="entry name" value="PKS"/>
    <property type="match status" value="1"/>
</dbReference>
<dbReference type="SMART" id="SM00825">
    <property type="entry name" value="PKS_KS"/>
    <property type="match status" value="1"/>
</dbReference>
<dbReference type="Gene3D" id="3.40.47.10">
    <property type="match status" value="1"/>
</dbReference>
<dbReference type="PANTHER" id="PTHR43775">
    <property type="entry name" value="FATTY ACID SYNTHASE"/>
    <property type="match status" value="1"/>
</dbReference>